<dbReference type="EMBL" id="MT143637">
    <property type="protein sequence ID" value="QJA99238.1"/>
    <property type="molecule type" value="Genomic_DNA"/>
</dbReference>
<name>A0A6M3M396_9ZZZZ</name>
<accession>A0A6M3M396</accession>
<protein>
    <submittedName>
        <fullName evidence="2">Uncharacterized protein</fullName>
    </submittedName>
</protein>
<dbReference type="EMBL" id="MT143773">
    <property type="protein sequence ID" value="QJB02301.1"/>
    <property type="molecule type" value="Genomic_DNA"/>
</dbReference>
<proteinExistence type="predicted"/>
<gene>
    <name evidence="1" type="ORF">MM171A01238_0006</name>
    <name evidence="2" type="ORF">MM171B01370_0006</name>
</gene>
<sequence>MITLKFTTDGSPAGSHVYVVETGEEVKNVRSVTIRASAKELATMTLELIHMQVKALGKAGVAFDENGNLVLDKVECVPLVEVEARAERKVSNEKIS</sequence>
<evidence type="ECO:0000313" key="1">
    <source>
        <dbReference type="EMBL" id="QJA99238.1"/>
    </source>
</evidence>
<evidence type="ECO:0000313" key="2">
    <source>
        <dbReference type="EMBL" id="QJB02301.1"/>
    </source>
</evidence>
<organism evidence="2">
    <name type="scientific">viral metagenome</name>
    <dbReference type="NCBI Taxonomy" id="1070528"/>
    <lineage>
        <taxon>unclassified sequences</taxon>
        <taxon>metagenomes</taxon>
        <taxon>organismal metagenomes</taxon>
    </lineage>
</organism>
<reference evidence="2" key="1">
    <citation type="submission" date="2020-03" db="EMBL/GenBank/DDBJ databases">
        <title>The deep terrestrial virosphere.</title>
        <authorList>
            <person name="Holmfeldt K."/>
            <person name="Nilsson E."/>
            <person name="Simone D."/>
            <person name="Lopez-Fernandez M."/>
            <person name="Wu X."/>
            <person name="de Brujin I."/>
            <person name="Lundin D."/>
            <person name="Andersson A."/>
            <person name="Bertilsson S."/>
            <person name="Dopson M."/>
        </authorList>
    </citation>
    <scope>NUCLEOTIDE SEQUENCE</scope>
    <source>
        <strain evidence="1">MM171A01238</strain>
        <strain evidence="2">MM171B01370</strain>
    </source>
</reference>
<dbReference type="AlphaFoldDB" id="A0A6M3M396"/>